<evidence type="ECO:0000256" key="1">
    <source>
        <dbReference type="SAM" id="SignalP"/>
    </source>
</evidence>
<gene>
    <name evidence="2" type="ordered locus">Ksed_23070</name>
</gene>
<proteinExistence type="predicted"/>
<accession>C7NM33</accession>
<dbReference type="AlphaFoldDB" id="C7NM33"/>
<evidence type="ECO:0000313" key="3">
    <source>
        <dbReference type="Proteomes" id="UP000006666"/>
    </source>
</evidence>
<keyword evidence="3" id="KW-1185">Reference proteome</keyword>
<sequence>MTRHARIPALVAVAALLATGLTACNKQTSSCDFQTGKGGECVIDTTGSANTVQLNFFVTPGKSGNDFADHYDFLGAENGVARFVATRDGEYECRQGETIPVGTGQAECQIVEDNRLKVRIWVGNPG</sequence>
<dbReference type="RefSeq" id="WP_015780213.1">
    <property type="nucleotide sequence ID" value="NC_013169.1"/>
</dbReference>
<dbReference type="EMBL" id="CP001686">
    <property type="protein sequence ID" value="ACV07282.1"/>
    <property type="molecule type" value="Genomic_DNA"/>
</dbReference>
<name>C7NM33_KYTSD</name>
<dbReference type="PROSITE" id="PS51257">
    <property type="entry name" value="PROKAR_LIPOPROTEIN"/>
    <property type="match status" value="1"/>
</dbReference>
<protein>
    <recommendedName>
        <fullName evidence="4">Lipoprotein</fullName>
    </recommendedName>
</protein>
<evidence type="ECO:0008006" key="4">
    <source>
        <dbReference type="Google" id="ProtNLM"/>
    </source>
</evidence>
<dbReference type="Proteomes" id="UP000006666">
    <property type="component" value="Chromosome"/>
</dbReference>
<evidence type="ECO:0000313" key="2">
    <source>
        <dbReference type="EMBL" id="ACV07282.1"/>
    </source>
</evidence>
<feature type="chain" id="PRO_5039113454" description="Lipoprotein" evidence="1">
    <location>
        <begin position="24"/>
        <end position="126"/>
    </location>
</feature>
<dbReference type="HOGENOM" id="CLU_1978620_0_0_11"/>
<keyword evidence="1" id="KW-0732">Signal</keyword>
<dbReference type="KEGG" id="kse:Ksed_23070"/>
<reference evidence="2 3" key="1">
    <citation type="journal article" date="2009" name="Stand. Genomic Sci.">
        <title>Complete genome sequence of Kytococcus sedentarius type strain (541).</title>
        <authorList>
            <person name="Sims D."/>
            <person name="Brettin T."/>
            <person name="Detter J.C."/>
            <person name="Han C."/>
            <person name="Lapidus A."/>
            <person name="Copeland A."/>
            <person name="Glavina Del Rio T."/>
            <person name="Nolan M."/>
            <person name="Chen F."/>
            <person name="Lucas S."/>
            <person name="Tice H."/>
            <person name="Cheng J.F."/>
            <person name="Bruce D."/>
            <person name="Goodwin L."/>
            <person name="Pitluck S."/>
            <person name="Ovchinnikova G."/>
            <person name="Pati A."/>
            <person name="Ivanova N."/>
            <person name="Mavrommatis K."/>
            <person name="Chen A."/>
            <person name="Palaniappan K."/>
            <person name="D'haeseleer P."/>
            <person name="Chain P."/>
            <person name="Bristow J."/>
            <person name="Eisen J.A."/>
            <person name="Markowitz V."/>
            <person name="Hugenholtz P."/>
            <person name="Schneider S."/>
            <person name="Goker M."/>
            <person name="Pukall R."/>
            <person name="Kyrpides N.C."/>
            <person name="Klenk H.P."/>
        </authorList>
    </citation>
    <scope>NUCLEOTIDE SEQUENCE [LARGE SCALE GENOMIC DNA]</scope>
    <source>
        <strain evidence="3">ATCC 14392 / DSM 20547 / JCM 11482 / CCUG 33030 / NBRC 15357 / NCTC 11040 / CCM 314 / 541</strain>
    </source>
</reference>
<feature type="signal peptide" evidence="1">
    <location>
        <begin position="1"/>
        <end position="23"/>
    </location>
</feature>
<organism evidence="2 3">
    <name type="scientific">Kytococcus sedentarius (strain ATCC 14392 / DSM 20547 / JCM 11482 / CCUG 33030 / NBRC 15357 / NCTC 11040 / CCM 314 / 541)</name>
    <name type="common">Micrococcus sedentarius</name>
    <dbReference type="NCBI Taxonomy" id="478801"/>
    <lineage>
        <taxon>Bacteria</taxon>
        <taxon>Bacillati</taxon>
        <taxon>Actinomycetota</taxon>
        <taxon>Actinomycetes</taxon>
        <taxon>Micrococcales</taxon>
        <taxon>Kytococcaceae</taxon>
        <taxon>Kytococcus</taxon>
    </lineage>
</organism>